<dbReference type="SUPFAM" id="SSF51735">
    <property type="entry name" value="NAD(P)-binding Rossmann-fold domains"/>
    <property type="match status" value="1"/>
</dbReference>
<reference evidence="4 5" key="1">
    <citation type="submission" date="2016-07" db="EMBL/GenBank/DDBJ databases">
        <title>Multiple horizontal gene transfer events from other fungi enriched the ability of initially mycotrophic Trichoderma (Ascomycota) to feed on dead plant biomass.</title>
        <authorList>
            <consortium name="DOE Joint Genome Institute"/>
            <person name="Aerts A."/>
            <person name="Atanasova L."/>
            <person name="Chenthamara K."/>
            <person name="Zhang J."/>
            <person name="Grujic M."/>
            <person name="Henrissat B."/>
            <person name="Kuo A."/>
            <person name="Salamov A."/>
            <person name="Lipzen A."/>
            <person name="Labutti K."/>
            <person name="Barry K."/>
            <person name="Miao Y."/>
            <person name="Rahimi M.J."/>
            <person name="Shen Q."/>
            <person name="Grigoriev I.V."/>
            <person name="Kubicek C.P."/>
            <person name="Druzhinina I.S."/>
        </authorList>
    </citation>
    <scope>NUCLEOTIDE SEQUENCE [LARGE SCALE GENOMIC DNA]</scope>
    <source>
        <strain evidence="4 5">CBS 433.97</strain>
    </source>
</reference>
<gene>
    <name evidence="4" type="ORF">M441DRAFT_138059</name>
</gene>
<dbReference type="PRINTS" id="PR00080">
    <property type="entry name" value="SDRFAMILY"/>
</dbReference>
<organism evidence="4 5">
    <name type="scientific">Trichoderma asperellum (strain ATCC 204424 / CBS 433.97 / NBRC 101777)</name>
    <dbReference type="NCBI Taxonomy" id="1042311"/>
    <lineage>
        <taxon>Eukaryota</taxon>
        <taxon>Fungi</taxon>
        <taxon>Dikarya</taxon>
        <taxon>Ascomycota</taxon>
        <taxon>Pezizomycotina</taxon>
        <taxon>Sordariomycetes</taxon>
        <taxon>Hypocreomycetidae</taxon>
        <taxon>Hypocreales</taxon>
        <taxon>Hypocreaceae</taxon>
        <taxon>Trichoderma</taxon>
    </lineage>
</organism>
<evidence type="ECO:0000256" key="3">
    <source>
        <dbReference type="RuleBase" id="RU000363"/>
    </source>
</evidence>
<dbReference type="InterPro" id="IPR002347">
    <property type="entry name" value="SDR_fam"/>
</dbReference>
<dbReference type="CDD" id="cd05233">
    <property type="entry name" value="SDR_c"/>
    <property type="match status" value="1"/>
</dbReference>
<evidence type="ECO:0000256" key="1">
    <source>
        <dbReference type="ARBA" id="ARBA00006484"/>
    </source>
</evidence>
<protein>
    <submittedName>
        <fullName evidence="4">Uncharacterized protein</fullName>
    </submittedName>
</protein>
<dbReference type="PRINTS" id="PR00081">
    <property type="entry name" value="GDHRDH"/>
</dbReference>
<dbReference type="PANTHER" id="PTHR43115">
    <property type="entry name" value="DEHYDROGENASE/REDUCTASE SDR FAMILY MEMBER 11"/>
    <property type="match status" value="1"/>
</dbReference>
<dbReference type="Pfam" id="PF00106">
    <property type="entry name" value="adh_short"/>
    <property type="match status" value="1"/>
</dbReference>
<proteinExistence type="inferred from homology"/>
<dbReference type="GO" id="GO:0016491">
    <property type="term" value="F:oxidoreductase activity"/>
    <property type="evidence" value="ECO:0007669"/>
    <property type="project" value="UniProtKB-KW"/>
</dbReference>
<evidence type="ECO:0000313" key="4">
    <source>
        <dbReference type="EMBL" id="PTB42637.1"/>
    </source>
</evidence>
<dbReference type="EMBL" id="KZ679260">
    <property type="protein sequence ID" value="PTB42637.1"/>
    <property type="molecule type" value="Genomic_DNA"/>
</dbReference>
<dbReference type="AlphaFoldDB" id="A0A2T3ZCV1"/>
<name>A0A2T3ZCV1_TRIA4</name>
<evidence type="ECO:0000256" key="2">
    <source>
        <dbReference type="ARBA" id="ARBA00023002"/>
    </source>
</evidence>
<dbReference type="InterPro" id="IPR036291">
    <property type="entry name" value="NAD(P)-bd_dom_sf"/>
</dbReference>
<keyword evidence="5" id="KW-1185">Reference proteome</keyword>
<keyword evidence="2" id="KW-0560">Oxidoreductase</keyword>
<dbReference type="Proteomes" id="UP000240493">
    <property type="component" value="Unassembled WGS sequence"/>
</dbReference>
<accession>A0A2T3ZCV1</accession>
<sequence>MTATDPLQGLPDDYVVTSQAFTKQVYRDVYPAIDPSNPALSQKGKVVIVTGASKGIGRKGFARSFAAAGAKGVVLVARSLGQLQEAAEELTKEFPKTQFLPLACDVRSETSVKAVFEQVRAAFGAADVLVNNAGANDEGKPLRSASIAAVWEGFEINLKGSLLMVHELLNHVGTTKRATVINVSSAMGFIVMPGSTSYSLSKLALTQLSQFITMENPNVRAVSIHPGTIMTDITPPWLARFSKDTPALAAGCALWLTTKEAAFLNGRYVSANWSVDELVQRSSEIVDGKKLLVNHTGELAYEQMTND</sequence>
<dbReference type="PANTHER" id="PTHR43115:SF4">
    <property type="entry name" value="DEHYDROGENASE_REDUCTASE SDR FAMILY MEMBER 11"/>
    <property type="match status" value="1"/>
</dbReference>
<dbReference type="STRING" id="1042311.A0A2T3ZCV1"/>
<evidence type="ECO:0000313" key="5">
    <source>
        <dbReference type="Proteomes" id="UP000240493"/>
    </source>
</evidence>
<comment type="similarity">
    <text evidence="1 3">Belongs to the short-chain dehydrogenases/reductases (SDR) family.</text>
</comment>
<dbReference type="Gene3D" id="3.40.50.720">
    <property type="entry name" value="NAD(P)-binding Rossmann-like Domain"/>
    <property type="match status" value="1"/>
</dbReference>
<dbReference type="OrthoDB" id="1933717at2759"/>